<dbReference type="AlphaFoldDB" id="A0ABD5LRT4"/>
<accession>A0ABD5LRT4</accession>
<sequence length="46" mass="5144">MSGKIIAGQASKSGWAAKTKGWRSGEDYLPTQFEVLWGSHSWRIMC</sequence>
<gene>
    <name evidence="1" type="ORF">I3679_006940</name>
</gene>
<dbReference type="EMBL" id="JADQCH020000001">
    <property type="protein sequence ID" value="MEY2344021.1"/>
    <property type="molecule type" value="Genomic_DNA"/>
</dbReference>
<comment type="caution">
    <text evidence="1">The sequence shown here is derived from an EMBL/GenBank/DDBJ whole genome shotgun (WGS) entry which is preliminary data.</text>
</comment>
<organism evidence="1">
    <name type="scientific">Proteus mirabilis</name>
    <dbReference type="NCBI Taxonomy" id="584"/>
    <lineage>
        <taxon>Bacteria</taxon>
        <taxon>Pseudomonadati</taxon>
        <taxon>Pseudomonadota</taxon>
        <taxon>Gammaproteobacteria</taxon>
        <taxon>Enterobacterales</taxon>
        <taxon>Morganellaceae</taxon>
        <taxon>Proteus</taxon>
    </lineage>
</organism>
<protein>
    <submittedName>
        <fullName evidence="1">Uncharacterized protein</fullName>
    </submittedName>
</protein>
<proteinExistence type="predicted"/>
<evidence type="ECO:0000313" key="1">
    <source>
        <dbReference type="EMBL" id="MEY2344021.1"/>
    </source>
</evidence>
<name>A0ABD5LRT4_PROMI</name>
<reference evidence="1" key="1">
    <citation type="submission" date="2021-05" db="EMBL/GenBank/DDBJ databases">
        <title>First report of NDM-5 and VEB-6 producing Proteus mirabilis isolated from blood of a sepsis patient in Kolkata, India.</title>
        <authorList>
            <person name="Halder G."/>
            <person name="Chaudhuri B."/>
            <person name="Dutta S."/>
        </authorList>
    </citation>
    <scope>NUCLEOTIDE SEQUENCE [LARGE SCALE GENOMIC DNA]</scope>
    <source>
        <strain evidence="1">7049</strain>
    </source>
</reference>